<accession>A0A286GUL5</accession>
<dbReference type="PROSITE" id="PS50110">
    <property type="entry name" value="RESPONSE_REGULATORY"/>
    <property type="match status" value="1"/>
</dbReference>
<dbReference type="Pfam" id="PF00072">
    <property type="entry name" value="Response_reg"/>
    <property type="match status" value="1"/>
</dbReference>
<organism evidence="3 4">
    <name type="scientific">Spirosoma fluviale</name>
    <dbReference type="NCBI Taxonomy" id="1597977"/>
    <lineage>
        <taxon>Bacteria</taxon>
        <taxon>Pseudomonadati</taxon>
        <taxon>Bacteroidota</taxon>
        <taxon>Cytophagia</taxon>
        <taxon>Cytophagales</taxon>
        <taxon>Cytophagaceae</taxon>
        <taxon>Spirosoma</taxon>
    </lineage>
</organism>
<reference evidence="4" key="1">
    <citation type="submission" date="2017-09" db="EMBL/GenBank/DDBJ databases">
        <authorList>
            <person name="Varghese N."/>
            <person name="Submissions S."/>
        </authorList>
    </citation>
    <scope>NUCLEOTIDE SEQUENCE [LARGE SCALE GENOMIC DNA]</scope>
    <source>
        <strain evidence="4">DSM 29961</strain>
    </source>
</reference>
<dbReference type="PANTHER" id="PTHR43228">
    <property type="entry name" value="TWO-COMPONENT RESPONSE REGULATOR"/>
    <property type="match status" value="1"/>
</dbReference>
<dbReference type="InterPro" id="IPR011006">
    <property type="entry name" value="CheY-like_superfamily"/>
</dbReference>
<feature type="domain" description="Response regulatory" evidence="2">
    <location>
        <begin position="24"/>
        <end position="140"/>
    </location>
</feature>
<dbReference type="EMBL" id="OCNH01000009">
    <property type="protein sequence ID" value="SOD99191.1"/>
    <property type="molecule type" value="Genomic_DNA"/>
</dbReference>
<gene>
    <name evidence="3" type="ORF">SAMN06269250_6309</name>
</gene>
<evidence type="ECO:0000313" key="3">
    <source>
        <dbReference type="EMBL" id="SOD99191.1"/>
    </source>
</evidence>
<dbReference type="OrthoDB" id="9789181at2"/>
<name>A0A286GUL5_9BACT</name>
<feature type="modified residue" description="4-aspartylphosphate" evidence="1">
    <location>
        <position position="73"/>
    </location>
</feature>
<protein>
    <submittedName>
        <fullName evidence="3">Response regulator receiver domain-containing protein</fullName>
    </submittedName>
</protein>
<evidence type="ECO:0000256" key="1">
    <source>
        <dbReference type="PROSITE-ProRule" id="PRU00169"/>
    </source>
</evidence>
<keyword evidence="1" id="KW-0597">Phosphoprotein</keyword>
<keyword evidence="4" id="KW-1185">Reference proteome</keyword>
<dbReference type="GO" id="GO:0000160">
    <property type="term" value="P:phosphorelay signal transduction system"/>
    <property type="evidence" value="ECO:0007669"/>
    <property type="project" value="InterPro"/>
</dbReference>
<dbReference type="InterPro" id="IPR052048">
    <property type="entry name" value="ST_Response_Regulator"/>
</dbReference>
<dbReference type="InterPro" id="IPR001789">
    <property type="entry name" value="Sig_transdc_resp-reg_receiver"/>
</dbReference>
<dbReference type="SMART" id="SM00448">
    <property type="entry name" value="REC"/>
    <property type="match status" value="1"/>
</dbReference>
<proteinExistence type="predicted"/>
<dbReference type="Proteomes" id="UP000219452">
    <property type="component" value="Unassembled WGS sequence"/>
</dbReference>
<evidence type="ECO:0000259" key="2">
    <source>
        <dbReference type="PROSITE" id="PS50110"/>
    </source>
</evidence>
<sequence>MHKYLILHKIYDLVLLSKYIMRNHILFVDDDPFIGFLIQHGLKKKFELTSCTNGLQAIDWFEKGHQPDLIITDLNMPLVTGQALIERIRSSSRGQQIPILVVSANTDNIVRNYCQELGANDFIGKPFSLKELILRINRQLQSTPIA</sequence>
<dbReference type="SUPFAM" id="SSF52172">
    <property type="entry name" value="CheY-like"/>
    <property type="match status" value="1"/>
</dbReference>
<evidence type="ECO:0000313" key="4">
    <source>
        <dbReference type="Proteomes" id="UP000219452"/>
    </source>
</evidence>
<dbReference type="Gene3D" id="3.40.50.2300">
    <property type="match status" value="1"/>
</dbReference>
<dbReference type="PANTHER" id="PTHR43228:SF1">
    <property type="entry name" value="TWO-COMPONENT RESPONSE REGULATOR ARR22"/>
    <property type="match status" value="1"/>
</dbReference>
<dbReference type="AlphaFoldDB" id="A0A286GUL5"/>